<dbReference type="Proteomes" id="UP000006008">
    <property type="component" value="Unassembled WGS sequence"/>
</dbReference>
<dbReference type="EMBL" id="ADLD01000009">
    <property type="protein sequence ID" value="EHB92848.1"/>
    <property type="molecule type" value="Genomic_DNA"/>
</dbReference>
<evidence type="ECO:0000313" key="2">
    <source>
        <dbReference type="EMBL" id="EHB92848.1"/>
    </source>
</evidence>
<sequence length="90" mass="10079">MNDTVITAAFKRRELKIWAVCFVAAILVNAGAILWFGTHWVELFTQIGYVVVLSVLLYVVVAGVRLVVWGVKRLACRKCRSAKMTGSHTR</sequence>
<dbReference type="HOGENOM" id="CLU_190464_0_0_10"/>
<feature type="transmembrane region" description="Helical" evidence="1">
    <location>
        <begin position="17"/>
        <end position="41"/>
    </location>
</feature>
<gene>
    <name evidence="2" type="ORF">HMPREF9450_01052</name>
</gene>
<proteinExistence type="predicted"/>
<reference evidence="2 3" key="1">
    <citation type="submission" date="2011-08" db="EMBL/GenBank/DDBJ databases">
        <title>The Genome Sequence of Alistipes indistinctus YIT 12060.</title>
        <authorList>
            <consortium name="The Broad Institute Genome Sequencing Platform"/>
            <person name="Earl A."/>
            <person name="Ward D."/>
            <person name="Feldgarden M."/>
            <person name="Gevers D."/>
            <person name="Morotomi M."/>
            <person name="Young S.K."/>
            <person name="Zeng Q."/>
            <person name="Gargeya S."/>
            <person name="Fitzgerald M."/>
            <person name="Haas B."/>
            <person name="Abouelleil A."/>
            <person name="Alvarado L."/>
            <person name="Arachchi H.M."/>
            <person name="Berlin A."/>
            <person name="Brown A."/>
            <person name="Chapman S.B."/>
            <person name="Chen Z."/>
            <person name="Dunbar C."/>
            <person name="Freedman E."/>
            <person name="Gearin G."/>
            <person name="Gellesch M."/>
            <person name="Goldberg J."/>
            <person name="Griggs A."/>
            <person name="Gujja S."/>
            <person name="Heiman D."/>
            <person name="Howarth C."/>
            <person name="Larson L."/>
            <person name="Lui A."/>
            <person name="MacDonald P.J.P."/>
            <person name="Montmayeur A."/>
            <person name="Murphy C."/>
            <person name="Neiman D."/>
            <person name="Pearson M."/>
            <person name="Priest M."/>
            <person name="Roberts A."/>
            <person name="Saif S."/>
            <person name="Shea T."/>
            <person name="Shenoy N."/>
            <person name="Sisk P."/>
            <person name="Stolte C."/>
            <person name="Sykes S."/>
            <person name="Wortman J."/>
            <person name="Nusbaum C."/>
            <person name="Birren B."/>
        </authorList>
    </citation>
    <scope>NUCLEOTIDE SEQUENCE [LARGE SCALE GENOMIC DNA]</scope>
    <source>
        <strain evidence="2 3">YIT 12060</strain>
    </source>
</reference>
<dbReference type="eggNOG" id="ENOG5033BCH">
    <property type="taxonomic scope" value="Bacteria"/>
</dbReference>
<dbReference type="RefSeq" id="WP_009133858.1">
    <property type="nucleotide sequence ID" value="NZ_CP102250.1"/>
</dbReference>
<keyword evidence="1" id="KW-1133">Transmembrane helix</keyword>
<name>G5H7K9_9BACT</name>
<comment type="caution">
    <text evidence="2">The sequence shown here is derived from an EMBL/GenBank/DDBJ whole genome shotgun (WGS) entry which is preliminary data.</text>
</comment>
<keyword evidence="3" id="KW-1185">Reference proteome</keyword>
<protein>
    <submittedName>
        <fullName evidence="2">Uncharacterized protein</fullName>
    </submittedName>
</protein>
<evidence type="ECO:0000256" key="1">
    <source>
        <dbReference type="SAM" id="Phobius"/>
    </source>
</evidence>
<dbReference type="STRING" id="742725.HMPREF9450_01052"/>
<dbReference type="GeneID" id="92815926"/>
<keyword evidence="1" id="KW-0812">Transmembrane</keyword>
<organism evidence="2 3">
    <name type="scientific">Alistipes indistinctus YIT 12060</name>
    <dbReference type="NCBI Taxonomy" id="742725"/>
    <lineage>
        <taxon>Bacteria</taxon>
        <taxon>Pseudomonadati</taxon>
        <taxon>Bacteroidota</taxon>
        <taxon>Bacteroidia</taxon>
        <taxon>Bacteroidales</taxon>
        <taxon>Rikenellaceae</taxon>
        <taxon>Alistipes</taxon>
    </lineage>
</organism>
<dbReference type="PATRIC" id="fig|742725.3.peg.1112"/>
<keyword evidence="1" id="KW-0472">Membrane</keyword>
<dbReference type="AlphaFoldDB" id="G5H7K9"/>
<dbReference type="OrthoDB" id="1043027at2"/>
<evidence type="ECO:0000313" key="3">
    <source>
        <dbReference type="Proteomes" id="UP000006008"/>
    </source>
</evidence>
<accession>G5H7K9</accession>
<feature type="transmembrane region" description="Helical" evidence="1">
    <location>
        <begin position="47"/>
        <end position="68"/>
    </location>
</feature>